<dbReference type="EMBL" id="CAMXCT030006548">
    <property type="protein sequence ID" value="CAL4803064.1"/>
    <property type="molecule type" value="Genomic_DNA"/>
</dbReference>
<organism evidence="2">
    <name type="scientific">Cladocopium goreaui</name>
    <dbReference type="NCBI Taxonomy" id="2562237"/>
    <lineage>
        <taxon>Eukaryota</taxon>
        <taxon>Sar</taxon>
        <taxon>Alveolata</taxon>
        <taxon>Dinophyceae</taxon>
        <taxon>Suessiales</taxon>
        <taxon>Symbiodiniaceae</taxon>
        <taxon>Cladocopium</taxon>
    </lineage>
</organism>
<gene>
    <name evidence="2" type="ORF">C1SCF055_LOCUS40564</name>
</gene>
<proteinExistence type="predicted"/>
<sequence length="387" mass="43366">MRPPVTGWFTTPICRSTHHESIRSPSYLCHITSISIIITVKYINLHGSSSNLILQVFNPDFNIFNLSKSTIINLSPIQHVFYHPFRNRLPSRRGTQPALPSSASCLVVDPRALGAQFAADLFHPNRAQGILSCQNKADLASVIGETTRVHTTPKLRWDFRTLAEGGAVYWPSCICTADDLSLFHQLYQELSPWNPSPYKRSKHPACVDEKQLLASKTYRRIVAQLRNLFGIAVGYSIVNLYADGDDWTDYHRDNYKAEGNRMAQNGAKTTDAAAHEVTVGVSLGDSRELRFKHLETGLEFAFPQSNGDVFAFTEPVNSAFQHCVPRGDRRSRPRISVILWGRLVEGGAGLLRCSAEVRWAMGKTRFLVSNWGFVTPYIPIVIHLLTS</sequence>
<dbReference type="AlphaFoldDB" id="A0A9P1DUL0"/>
<dbReference type="PANTHER" id="PTHR42256">
    <property type="entry name" value="OXOGLUTARATE/IRON-DEPENDENT DIOXYGENASE"/>
    <property type="match status" value="1"/>
</dbReference>
<dbReference type="SUPFAM" id="SSF51197">
    <property type="entry name" value="Clavaminate synthase-like"/>
    <property type="match status" value="1"/>
</dbReference>
<reference evidence="2" key="1">
    <citation type="submission" date="2022-10" db="EMBL/GenBank/DDBJ databases">
        <authorList>
            <person name="Chen Y."/>
            <person name="Dougan E. K."/>
            <person name="Chan C."/>
            <person name="Rhodes N."/>
            <person name="Thang M."/>
        </authorList>
    </citation>
    <scope>NUCLEOTIDE SEQUENCE</scope>
</reference>
<dbReference type="InterPro" id="IPR027450">
    <property type="entry name" value="AlkB-like"/>
</dbReference>
<protein>
    <submittedName>
        <fullName evidence="4">Alpha-ketoglutarate-dependent dioxygenase AlkB-like domain-containing protein</fullName>
    </submittedName>
</protein>
<comment type="caution">
    <text evidence="2">The sequence shown here is derived from an EMBL/GenBank/DDBJ whole genome shotgun (WGS) entry which is preliminary data.</text>
</comment>
<dbReference type="OrthoDB" id="411779at2759"/>
<dbReference type="InterPro" id="IPR037151">
    <property type="entry name" value="AlkB-like_sf"/>
</dbReference>
<dbReference type="Gene3D" id="2.60.120.590">
    <property type="entry name" value="Alpha-ketoglutarate-dependent dioxygenase AlkB-like"/>
    <property type="match status" value="1"/>
</dbReference>
<keyword evidence="4" id="KW-0223">Dioxygenase</keyword>
<evidence type="ECO:0000259" key="1">
    <source>
        <dbReference type="Pfam" id="PF13532"/>
    </source>
</evidence>
<dbReference type="Pfam" id="PF13532">
    <property type="entry name" value="2OG-FeII_Oxy_2"/>
    <property type="match status" value="1"/>
</dbReference>
<dbReference type="PANTHER" id="PTHR42256:SF1">
    <property type="entry name" value="FE2OG DIOXYGENASE DOMAIN-CONTAINING PROTEIN"/>
    <property type="match status" value="1"/>
</dbReference>
<evidence type="ECO:0000313" key="3">
    <source>
        <dbReference type="EMBL" id="CAL1169127.1"/>
    </source>
</evidence>
<keyword evidence="5" id="KW-1185">Reference proteome</keyword>
<accession>A0A9P1DUL0</accession>
<evidence type="ECO:0000313" key="4">
    <source>
        <dbReference type="EMBL" id="CAL4803064.1"/>
    </source>
</evidence>
<keyword evidence="4" id="KW-0560">Oxidoreductase</keyword>
<dbReference type="EMBL" id="CAMXCT010006548">
    <property type="protein sequence ID" value="CAI4015752.1"/>
    <property type="molecule type" value="Genomic_DNA"/>
</dbReference>
<evidence type="ECO:0000313" key="5">
    <source>
        <dbReference type="Proteomes" id="UP001152797"/>
    </source>
</evidence>
<dbReference type="Proteomes" id="UP001152797">
    <property type="component" value="Unassembled WGS sequence"/>
</dbReference>
<dbReference type="GO" id="GO:0051213">
    <property type="term" value="F:dioxygenase activity"/>
    <property type="evidence" value="ECO:0007669"/>
    <property type="project" value="UniProtKB-KW"/>
</dbReference>
<name>A0A9P1DUL0_9DINO</name>
<evidence type="ECO:0000313" key="2">
    <source>
        <dbReference type="EMBL" id="CAI4015752.1"/>
    </source>
</evidence>
<dbReference type="EMBL" id="CAMXCT020006548">
    <property type="protein sequence ID" value="CAL1169127.1"/>
    <property type="molecule type" value="Genomic_DNA"/>
</dbReference>
<reference evidence="3" key="2">
    <citation type="submission" date="2024-04" db="EMBL/GenBank/DDBJ databases">
        <authorList>
            <person name="Chen Y."/>
            <person name="Shah S."/>
            <person name="Dougan E. K."/>
            <person name="Thang M."/>
            <person name="Chan C."/>
        </authorList>
    </citation>
    <scope>NUCLEOTIDE SEQUENCE [LARGE SCALE GENOMIC DNA]</scope>
</reference>
<feature type="domain" description="Alpha-ketoglutarate-dependent dioxygenase AlkB-like" evidence="1">
    <location>
        <begin position="178"/>
        <end position="333"/>
    </location>
</feature>